<evidence type="ECO:0000256" key="2">
    <source>
        <dbReference type="ARBA" id="ARBA00010072"/>
    </source>
</evidence>
<dbReference type="STRING" id="146018.BN2156_00293"/>
<feature type="domain" description="ABC transmembrane type-1" evidence="10">
    <location>
        <begin position="15"/>
        <end position="207"/>
    </location>
</feature>
<dbReference type="GO" id="GO:0043190">
    <property type="term" value="C:ATP-binding cassette (ABC) transporter complex"/>
    <property type="evidence" value="ECO:0007669"/>
    <property type="project" value="InterPro"/>
</dbReference>
<organism evidence="11 12">
    <name type="scientific">Mycolicibacterium neworleansense</name>
    <dbReference type="NCBI Taxonomy" id="146018"/>
    <lineage>
        <taxon>Bacteria</taxon>
        <taxon>Bacillati</taxon>
        <taxon>Actinomycetota</taxon>
        <taxon>Actinomycetes</taxon>
        <taxon>Mycobacteriales</taxon>
        <taxon>Mycobacteriaceae</taxon>
        <taxon>Mycolicibacterium</taxon>
    </lineage>
</organism>
<dbReference type="EMBL" id="CWKH01000001">
    <property type="protein sequence ID" value="CRZ13459.1"/>
    <property type="molecule type" value="Genomic_DNA"/>
</dbReference>
<dbReference type="OrthoDB" id="92598at2"/>
<protein>
    <submittedName>
        <fullName evidence="11">Glutamine ABC transporter permease/substrate-binding protein</fullName>
    </submittedName>
</protein>
<keyword evidence="8 9" id="KW-0472">Membrane</keyword>
<dbReference type="InterPro" id="IPR043429">
    <property type="entry name" value="ArtM/GltK/GlnP/TcyL/YhdX-like"/>
</dbReference>
<evidence type="ECO:0000256" key="1">
    <source>
        <dbReference type="ARBA" id="ARBA00004651"/>
    </source>
</evidence>
<keyword evidence="12" id="KW-1185">Reference proteome</keyword>
<dbReference type="PANTHER" id="PTHR30614:SF20">
    <property type="entry name" value="GLUTAMINE TRANSPORT SYSTEM PERMEASE PROTEIN GLNP"/>
    <property type="match status" value="1"/>
</dbReference>
<dbReference type="PROSITE" id="PS50928">
    <property type="entry name" value="ABC_TM1"/>
    <property type="match status" value="1"/>
</dbReference>
<evidence type="ECO:0000256" key="7">
    <source>
        <dbReference type="ARBA" id="ARBA00022989"/>
    </source>
</evidence>
<evidence type="ECO:0000259" key="10">
    <source>
        <dbReference type="PROSITE" id="PS50928"/>
    </source>
</evidence>
<keyword evidence="3 9" id="KW-0813">Transport</keyword>
<dbReference type="InterPro" id="IPR035906">
    <property type="entry name" value="MetI-like_sf"/>
</dbReference>
<sequence>MQLYYGDLIPYLPPLLKGLAVSIGVSLVAAVAGGAFGILLYTGRTSRVSALRAASSTYIEIIRNTPLLLQLYLVYFALPQAGVNLDPVAAGILALSINNAAYMAEIYRAGFQSVPAGLREAGAALGLSARDTFWRVLFPPAMRNVLPAITNQTILLFLASSITSVVSLPDLMHVMMGITSTTFRTIEAFTVGGLLYFAVAFLIASLSRIAETRLIKWKVA</sequence>
<evidence type="ECO:0000313" key="12">
    <source>
        <dbReference type="Proteomes" id="UP000199147"/>
    </source>
</evidence>
<keyword evidence="4" id="KW-1003">Cell membrane</keyword>
<dbReference type="SUPFAM" id="SSF161098">
    <property type="entry name" value="MetI-like"/>
    <property type="match status" value="1"/>
</dbReference>
<dbReference type="Gene3D" id="1.10.3720.10">
    <property type="entry name" value="MetI-like"/>
    <property type="match status" value="1"/>
</dbReference>
<dbReference type="AlphaFoldDB" id="A0A0H5RXL9"/>
<evidence type="ECO:0000313" key="11">
    <source>
        <dbReference type="EMBL" id="CRZ13459.1"/>
    </source>
</evidence>
<feature type="transmembrane region" description="Helical" evidence="9">
    <location>
        <begin position="20"/>
        <end position="42"/>
    </location>
</feature>
<dbReference type="Proteomes" id="UP000199147">
    <property type="component" value="Unassembled WGS sequence"/>
</dbReference>
<dbReference type="GO" id="GO:0022857">
    <property type="term" value="F:transmembrane transporter activity"/>
    <property type="evidence" value="ECO:0007669"/>
    <property type="project" value="InterPro"/>
</dbReference>
<evidence type="ECO:0000256" key="8">
    <source>
        <dbReference type="ARBA" id="ARBA00023136"/>
    </source>
</evidence>
<evidence type="ECO:0000256" key="6">
    <source>
        <dbReference type="ARBA" id="ARBA00022970"/>
    </source>
</evidence>
<feature type="transmembrane region" description="Helical" evidence="9">
    <location>
        <begin position="188"/>
        <end position="210"/>
    </location>
</feature>
<dbReference type="RefSeq" id="WP_090509457.1">
    <property type="nucleotide sequence ID" value="NZ_CWKH01000001.1"/>
</dbReference>
<dbReference type="InterPro" id="IPR000515">
    <property type="entry name" value="MetI-like"/>
</dbReference>
<dbReference type="Pfam" id="PF00528">
    <property type="entry name" value="BPD_transp_1"/>
    <property type="match status" value="1"/>
</dbReference>
<keyword evidence="5 9" id="KW-0812">Transmembrane</keyword>
<dbReference type="CDD" id="cd06261">
    <property type="entry name" value="TM_PBP2"/>
    <property type="match status" value="1"/>
</dbReference>
<gene>
    <name evidence="11" type="ORF">BN2156_00293</name>
</gene>
<comment type="similarity">
    <text evidence="2">Belongs to the binding-protein-dependent transport system permease family. HisMQ subfamily.</text>
</comment>
<keyword evidence="6" id="KW-0029">Amino-acid transport</keyword>
<evidence type="ECO:0000256" key="9">
    <source>
        <dbReference type="RuleBase" id="RU363032"/>
    </source>
</evidence>
<evidence type="ECO:0000256" key="4">
    <source>
        <dbReference type="ARBA" id="ARBA00022475"/>
    </source>
</evidence>
<dbReference type="NCBIfam" id="TIGR01726">
    <property type="entry name" value="HEQRo_perm_3TM"/>
    <property type="match status" value="1"/>
</dbReference>
<dbReference type="InterPro" id="IPR010065">
    <property type="entry name" value="AA_ABC_transptr_permease_3TM"/>
</dbReference>
<evidence type="ECO:0000256" key="3">
    <source>
        <dbReference type="ARBA" id="ARBA00022448"/>
    </source>
</evidence>
<comment type="subcellular location">
    <subcellularLocation>
        <location evidence="1 9">Cell membrane</location>
        <topology evidence="1 9">Multi-pass membrane protein</topology>
    </subcellularLocation>
</comment>
<name>A0A0H5RXL9_9MYCO</name>
<dbReference type="GO" id="GO:0006865">
    <property type="term" value="P:amino acid transport"/>
    <property type="evidence" value="ECO:0007669"/>
    <property type="project" value="UniProtKB-KW"/>
</dbReference>
<proteinExistence type="inferred from homology"/>
<reference evidence="12" key="1">
    <citation type="submission" date="2015-07" db="EMBL/GenBank/DDBJ databases">
        <authorList>
            <person name="Urmite Genomes"/>
        </authorList>
    </citation>
    <scope>NUCLEOTIDE SEQUENCE [LARGE SCALE GENOMIC DNA]</scope>
    <source>
        <strain evidence="12">type strain: ATCC 49404</strain>
    </source>
</reference>
<dbReference type="PANTHER" id="PTHR30614">
    <property type="entry name" value="MEMBRANE COMPONENT OF AMINO ACID ABC TRANSPORTER"/>
    <property type="match status" value="1"/>
</dbReference>
<evidence type="ECO:0000256" key="5">
    <source>
        <dbReference type="ARBA" id="ARBA00022692"/>
    </source>
</evidence>
<keyword evidence="7 9" id="KW-1133">Transmembrane helix</keyword>
<feature type="transmembrane region" description="Helical" evidence="9">
    <location>
        <begin position="145"/>
        <end position="168"/>
    </location>
</feature>
<accession>A0A0H5RXL9</accession>